<name>A0ABX0JYC7_9PROT</name>
<gene>
    <name evidence="2" type="ORF">GOB93_20990</name>
</gene>
<dbReference type="InterPro" id="IPR001387">
    <property type="entry name" value="Cro/C1-type_HTH"/>
</dbReference>
<feature type="domain" description="HTH cro/C1-type" evidence="1">
    <location>
        <begin position="17"/>
        <end position="71"/>
    </location>
</feature>
<protein>
    <submittedName>
        <fullName evidence="2">Helix-turn-helix domain-containing protein</fullName>
    </submittedName>
</protein>
<comment type="caution">
    <text evidence="2">The sequence shown here is derived from an EMBL/GenBank/DDBJ whole genome shotgun (WGS) entry which is preliminary data.</text>
</comment>
<dbReference type="Proteomes" id="UP000635278">
    <property type="component" value="Unassembled WGS sequence"/>
</dbReference>
<dbReference type="Gene3D" id="1.10.260.40">
    <property type="entry name" value="lambda repressor-like DNA-binding domains"/>
    <property type="match status" value="1"/>
</dbReference>
<keyword evidence="3" id="KW-1185">Reference proteome</keyword>
<dbReference type="SUPFAM" id="SSF47413">
    <property type="entry name" value="lambda repressor-like DNA-binding domains"/>
    <property type="match status" value="1"/>
</dbReference>
<evidence type="ECO:0000313" key="3">
    <source>
        <dbReference type="Proteomes" id="UP000635278"/>
    </source>
</evidence>
<evidence type="ECO:0000259" key="1">
    <source>
        <dbReference type="PROSITE" id="PS50943"/>
    </source>
</evidence>
<dbReference type="EMBL" id="WOTB01000134">
    <property type="protein sequence ID" value="NHN87020.1"/>
    <property type="molecule type" value="Genomic_DNA"/>
</dbReference>
<sequence>MARNRKTKPEEKIGRSLARLRVARAESISGLALASGVAEDRLMSAETGALRLTPEEIIAICKALDVKPSQLMGETD</sequence>
<reference evidence="2 3" key="1">
    <citation type="journal article" date="2020" name="Int. J. Syst. Evol. Microbiol.">
        <title>Novel acetic acid bacteria from cider fermentations: Acetobacter conturbans sp. nov. and Acetobacter fallax sp. nov.</title>
        <authorList>
            <person name="Sombolestani A.S."/>
            <person name="Cleenwerck I."/>
            <person name="Cnockaert M."/>
            <person name="Borremans W."/>
            <person name="Wieme A.D."/>
            <person name="De Vuyst L."/>
            <person name="Vandamme P."/>
        </authorList>
    </citation>
    <scope>NUCLEOTIDE SEQUENCE [LARGE SCALE GENOMIC DNA]</scope>
    <source>
        <strain evidence="2 3">LMG 30640</strain>
    </source>
</reference>
<evidence type="ECO:0000313" key="2">
    <source>
        <dbReference type="EMBL" id="NHN87020.1"/>
    </source>
</evidence>
<organism evidence="2 3">
    <name type="scientific">Acetobacter musti</name>
    <dbReference type="NCBI Taxonomy" id="864732"/>
    <lineage>
        <taxon>Bacteria</taxon>
        <taxon>Pseudomonadati</taxon>
        <taxon>Pseudomonadota</taxon>
        <taxon>Alphaproteobacteria</taxon>
        <taxon>Acetobacterales</taxon>
        <taxon>Acetobacteraceae</taxon>
        <taxon>Acetobacter</taxon>
    </lineage>
</organism>
<accession>A0ABX0JYC7</accession>
<proteinExistence type="predicted"/>
<dbReference type="PROSITE" id="PS50943">
    <property type="entry name" value="HTH_CROC1"/>
    <property type="match status" value="1"/>
</dbReference>
<dbReference type="InterPro" id="IPR010982">
    <property type="entry name" value="Lambda_DNA-bd_dom_sf"/>
</dbReference>